<dbReference type="InterPro" id="IPR050109">
    <property type="entry name" value="HTH-type_TetR-like_transc_reg"/>
</dbReference>
<feature type="domain" description="HTH tetR-type" evidence="5">
    <location>
        <begin position="16"/>
        <end position="76"/>
    </location>
</feature>
<dbReference type="SUPFAM" id="SSF46689">
    <property type="entry name" value="Homeodomain-like"/>
    <property type="match status" value="1"/>
</dbReference>
<dbReference type="InterPro" id="IPR001647">
    <property type="entry name" value="HTH_TetR"/>
</dbReference>
<keyword evidence="2 4" id="KW-0238">DNA-binding</keyword>
<evidence type="ECO:0000259" key="5">
    <source>
        <dbReference type="PROSITE" id="PS50977"/>
    </source>
</evidence>
<dbReference type="Proteomes" id="UP000565715">
    <property type="component" value="Unassembled WGS sequence"/>
</dbReference>
<protein>
    <submittedName>
        <fullName evidence="6">TetR/AcrR family transcriptional regulator</fullName>
    </submittedName>
</protein>
<keyword evidence="7" id="KW-1185">Reference proteome</keyword>
<evidence type="ECO:0000313" key="7">
    <source>
        <dbReference type="Proteomes" id="UP000565715"/>
    </source>
</evidence>
<dbReference type="InterPro" id="IPR036271">
    <property type="entry name" value="Tet_transcr_reg_TetR-rel_C_sf"/>
</dbReference>
<dbReference type="AlphaFoldDB" id="A0A846XA06"/>
<evidence type="ECO:0000313" key="6">
    <source>
        <dbReference type="EMBL" id="NKY31486.1"/>
    </source>
</evidence>
<dbReference type="PROSITE" id="PS50977">
    <property type="entry name" value="HTH_TETR_2"/>
    <property type="match status" value="1"/>
</dbReference>
<gene>
    <name evidence="6" type="ORF">HGA13_00145</name>
</gene>
<dbReference type="Pfam" id="PF00440">
    <property type="entry name" value="TetR_N"/>
    <property type="match status" value="1"/>
</dbReference>
<name>A0A846XA06_9NOCA</name>
<reference evidence="6 7" key="1">
    <citation type="submission" date="2020-04" db="EMBL/GenBank/DDBJ databases">
        <title>MicrobeNet Type strains.</title>
        <authorList>
            <person name="Nicholson A.C."/>
        </authorList>
    </citation>
    <scope>NUCLEOTIDE SEQUENCE [LARGE SCALE GENOMIC DNA]</scope>
    <source>
        <strain evidence="6 7">DSM 45078</strain>
    </source>
</reference>
<accession>A0A846XA06</accession>
<dbReference type="Pfam" id="PF16859">
    <property type="entry name" value="TetR_C_11"/>
    <property type="match status" value="1"/>
</dbReference>
<dbReference type="PRINTS" id="PR00455">
    <property type="entry name" value="HTHTETR"/>
</dbReference>
<sequence length="201" mass="21905">MLDNSAGSRTGRPRDSRVDAALLEAAAQLIAERGYGALTLQAVADAAGTSRPALYRRYSSRADLVVAVLIDRYGLQPGAEDLGGIEAELLAIQQHQRDLFNDPVLRRAVPGLLEELGRTPEVAQRFQEQFMRPRRLSTATILERAIARGEIAPGVDSEWVCDLITGPMLIRALVPTLGPIDEKFVQYTVQAALDAVGLHKH</sequence>
<organism evidence="6 7">
    <name type="scientific">Nocardia speluncae</name>
    <dbReference type="NCBI Taxonomy" id="419477"/>
    <lineage>
        <taxon>Bacteria</taxon>
        <taxon>Bacillati</taxon>
        <taxon>Actinomycetota</taxon>
        <taxon>Actinomycetes</taxon>
        <taxon>Mycobacteriales</taxon>
        <taxon>Nocardiaceae</taxon>
        <taxon>Nocardia</taxon>
    </lineage>
</organism>
<evidence type="ECO:0000256" key="3">
    <source>
        <dbReference type="ARBA" id="ARBA00023163"/>
    </source>
</evidence>
<dbReference type="PANTHER" id="PTHR30055">
    <property type="entry name" value="HTH-TYPE TRANSCRIPTIONAL REGULATOR RUTR"/>
    <property type="match status" value="1"/>
</dbReference>
<keyword evidence="3" id="KW-0804">Transcription</keyword>
<dbReference type="Gene3D" id="1.10.10.60">
    <property type="entry name" value="Homeodomain-like"/>
    <property type="match status" value="1"/>
</dbReference>
<feature type="DNA-binding region" description="H-T-H motif" evidence="4">
    <location>
        <begin position="39"/>
        <end position="58"/>
    </location>
</feature>
<proteinExistence type="predicted"/>
<evidence type="ECO:0000256" key="4">
    <source>
        <dbReference type="PROSITE-ProRule" id="PRU00335"/>
    </source>
</evidence>
<dbReference type="InterPro" id="IPR009057">
    <property type="entry name" value="Homeodomain-like_sf"/>
</dbReference>
<dbReference type="InterPro" id="IPR011075">
    <property type="entry name" value="TetR_C"/>
</dbReference>
<dbReference type="GO" id="GO:0003700">
    <property type="term" value="F:DNA-binding transcription factor activity"/>
    <property type="evidence" value="ECO:0007669"/>
    <property type="project" value="TreeGrafter"/>
</dbReference>
<dbReference type="SUPFAM" id="SSF48498">
    <property type="entry name" value="Tetracyclin repressor-like, C-terminal domain"/>
    <property type="match status" value="1"/>
</dbReference>
<comment type="caution">
    <text evidence="6">The sequence shown here is derived from an EMBL/GenBank/DDBJ whole genome shotgun (WGS) entry which is preliminary data.</text>
</comment>
<dbReference type="Gene3D" id="1.10.357.10">
    <property type="entry name" value="Tetracycline Repressor, domain 2"/>
    <property type="match status" value="1"/>
</dbReference>
<dbReference type="RefSeq" id="WP_068049715.1">
    <property type="nucleotide sequence ID" value="NZ_JAAXOO010000001.1"/>
</dbReference>
<dbReference type="EMBL" id="JAAXOO010000001">
    <property type="protein sequence ID" value="NKY31486.1"/>
    <property type="molecule type" value="Genomic_DNA"/>
</dbReference>
<evidence type="ECO:0000256" key="2">
    <source>
        <dbReference type="ARBA" id="ARBA00023125"/>
    </source>
</evidence>
<dbReference type="PANTHER" id="PTHR30055:SF148">
    <property type="entry name" value="TETR-FAMILY TRANSCRIPTIONAL REGULATOR"/>
    <property type="match status" value="1"/>
</dbReference>
<evidence type="ECO:0000256" key="1">
    <source>
        <dbReference type="ARBA" id="ARBA00023015"/>
    </source>
</evidence>
<dbReference type="GO" id="GO:0000976">
    <property type="term" value="F:transcription cis-regulatory region binding"/>
    <property type="evidence" value="ECO:0007669"/>
    <property type="project" value="TreeGrafter"/>
</dbReference>
<keyword evidence="1" id="KW-0805">Transcription regulation</keyword>